<reference evidence="1 2" key="1">
    <citation type="submission" date="2019-08" db="EMBL/GenBank/DDBJ databases">
        <title>Calorimonas adulescens gen. nov., sp. nov., an anaerobic thermophilic bacterium from Sakhalin hot spring.</title>
        <authorList>
            <person name="Khomyakova M.A."/>
            <person name="Merkel A.Y."/>
            <person name="Novikov A."/>
            <person name="Bonch-Osmolovskaya E.A."/>
            <person name="Slobodkin A.I."/>
        </authorList>
    </citation>
    <scope>NUCLEOTIDE SEQUENCE [LARGE SCALE GENOMIC DNA]</scope>
    <source>
        <strain evidence="1 2">A05MB</strain>
    </source>
</reference>
<proteinExistence type="predicted"/>
<dbReference type="RefSeq" id="WP_149545087.1">
    <property type="nucleotide sequence ID" value="NZ_VTPS01000007.1"/>
</dbReference>
<organism evidence="1 2">
    <name type="scientific">Calorimonas adulescens</name>
    <dbReference type="NCBI Taxonomy" id="2606906"/>
    <lineage>
        <taxon>Bacteria</taxon>
        <taxon>Bacillati</taxon>
        <taxon>Bacillota</taxon>
        <taxon>Clostridia</taxon>
        <taxon>Thermoanaerobacterales</taxon>
        <taxon>Thermoanaerobacteraceae</taxon>
        <taxon>Calorimonas</taxon>
    </lineage>
</organism>
<evidence type="ECO:0000313" key="1">
    <source>
        <dbReference type="EMBL" id="TZE82325.1"/>
    </source>
</evidence>
<dbReference type="InterPro" id="IPR032580">
    <property type="entry name" value="SatD"/>
</dbReference>
<sequence>MHAVVTADVIGSKKLFSEGYTKESFNTSAKKYNQMMTQYILTGFSISRGDEIQGVIVNAEDIPTVVRNLRYFFLPARLRIGIGIGHIDEPIDYENSWDMDGQAFHRARNALDTIKDRKMPCTYVISGNPEVDATANVIYTLINAIEAKWTMPQWEAVYAYERCGTYKAAGEMLGVAAQNVAKRCKAALWNAVKEGEEHMSRLLGAVGREED</sequence>
<keyword evidence="2" id="KW-1185">Reference proteome</keyword>
<dbReference type="AlphaFoldDB" id="A0A5D8QCB6"/>
<name>A0A5D8QCB6_9THEO</name>
<protein>
    <submittedName>
        <fullName evidence="1">SatD</fullName>
    </submittedName>
</protein>
<gene>
    <name evidence="1" type="ORF">FWJ32_06140</name>
</gene>
<evidence type="ECO:0000313" key="2">
    <source>
        <dbReference type="Proteomes" id="UP000322976"/>
    </source>
</evidence>
<dbReference type="EMBL" id="VTPS01000007">
    <property type="protein sequence ID" value="TZE82325.1"/>
    <property type="molecule type" value="Genomic_DNA"/>
</dbReference>
<comment type="caution">
    <text evidence="1">The sequence shown here is derived from an EMBL/GenBank/DDBJ whole genome shotgun (WGS) entry which is preliminary data.</text>
</comment>
<dbReference type="Pfam" id="PF16264">
    <property type="entry name" value="SatD"/>
    <property type="match status" value="1"/>
</dbReference>
<accession>A0A5D8QCB6</accession>
<dbReference type="Proteomes" id="UP000322976">
    <property type="component" value="Unassembled WGS sequence"/>
</dbReference>